<feature type="domain" description="DUF6950" evidence="1">
    <location>
        <begin position="10"/>
        <end position="138"/>
    </location>
</feature>
<protein>
    <recommendedName>
        <fullName evidence="1">DUF6950 domain-containing protein</fullName>
    </recommendedName>
</protein>
<evidence type="ECO:0000313" key="3">
    <source>
        <dbReference type="Proteomes" id="UP000198788"/>
    </source>
</evidence>
<organism evidence="2 3">
    <name type="scientific">Brevundimonas viscosa</name>
    <dbReference type="NCBI Taxonomy" id="871741"/>
    <lineage>
        <taxon>Bacteria</taxon>
        <taxon>Pseudomonadati</taxon>
        <taxon>Pseudomonadota</taxon>
        <taxon>Alphaproteobacteria</taxon>
        <taxon>Caulobacterales</taxon>
        <taxon>Caulobacteraceae</taxon>
        <taxon>Brevundimonas</taxon>
    </lineage>
</organism>
<dbReference type="EMBL" id="FOZV01000002">
    <property type="protein sequence ID" value="SFS42172.1"/>
    <property type="molecule type" value="Genomic_DNA"/>
</dbReference>
<dbReference type="Proteomes" id="UP000198788">
    <property type="component" value="Unassembled WGS sequence"/>
</dbReference>
<sequence>MSPMIRRVEAVQATIDRFRDKPLKLGTDDCVRMAAFALRKQGVRASLLKAGSYSSEAGARRVMKRLGYETLAEAVDALGLPRIAPAMALPGDILTLPAADGSDLALAVAVGNGRVLGFWEAAGVCTVFQPLRYDAAWRSI</sequence>
<dbReference type="STRING" id="871741.SAMN05192570_1161"/>
<reference evidence="3" key="1">
    <citation type="submission" date="2016-10" db="EMBL/GenBank/DDBJ databases">
        <authorList>
            <person name="Varghese N."/>
            <person name="Submissions S."/>
        </authorList>
    </citation>
    <scope>NUCLEOTIDE SEQUENCE [LARGE SCALE GENOMIC DNA]</scope>
    <source>
        <strain evidence="3">CGMCC 1.10683</strain>
    </source>
</reference>
<proteinExistence type="predicted"/>
<name>A0A1I6PPN4_9CAUL</name>
<gene>
    <name evidence="2" type="ORF">SAMN05192570_1161</name>
</gene>
<keyword evidence="3" id="KW-1185">Reference proteome</keyword>
<dbReference type="AlphaFoldDB" id="A0A1I6PPN4"/>
<dbReference type="InterPro" id="IPR053802">
    <property type="entry name" value="DUF6950"/>
</dbReference>
<evidence type="ECO:0000313" key="2">
    <source>
        <dbReference type="EMBL" id="SFS42172.1"/>
    </source>
</evidence>
<evidence type="ECO:0000259" key="1">
    <source>
        <dbReference type="Pfam" id="PF22262"/>
    </source>
</evidence>
<dbReference type="RefSeq" id="WP_177221797.1">
    <property type="nucleotide sequence ID" value="NZ_FOZV01000002.1"/>
</dbReference>
<accession>A0A1I6PPN4</accession>
<dbReference type="Pfam" id="PF22262">
    <property type="entry name" value="DUF6950"/>
    <property type="match status" value="1"/>
</dbReference>